<feature type="transmembrane region" description="Helical" evidence="7">
    <location>
        <begin position="318"/>
        <end position="339"/>
    </location>
</feature>
<proteinExistence type="inferred from homology"/>
<dbReference type="Pfam" id="PF02554">
    <property type="entry name" value="CstA"/>
    <property type="match status" value="2"/>
</dbReference>
<evidence type="ECO:0000256" key="4">
    <source>
        <dbReference type="ARBA" id="ARBA00022692"/>
    </source>
</evidence>
<dbReference type="GO" id="GO:0009267">
    <property type="term" value="P:cellular response to starvation"/>
    <property type="evidence" value="ECO:0007669"/>
    <property type="project" value="InterPro"/>
</dbReference>
<dbReference type="PATRIC" id="fig|1121305.3.peg.797"/>
<evidence type="ECO:0000256" key="1">
    <source>
        <dbReference type="ARBA" id="ARBA00004651"/>
    </source>
</evidence>
<keyword evidence="6 7" id="KW-0472">Membrane</keyword>
<evidence type="ECO:0000256" key="6">
    <source>
        <dbReference type="ARBA" id="ARBA00023136"/>
    </source>
</evidence>
<protein>
    <submittedName>
        <fullName evidence="9">Inner membrane protein YjiY</fullName>
    </submittedName>
</protein>
<evidence type="ECO:0000256" key="5">
    <source>
        <dbReference type="ARBA" id="ARBA00022989"/>
    </source>
</evidence>
<keyword evidence="5 7" id="KW-1133">Transmembrane helix</keyword>
<organism evidence="9 10">
    <name type="scientific">Clostridium colicanis DSM 13634</name>
    <dbReference type="NCBI Taxonomy" id="1121305"/>
    <lineage>
        <taxon>Bacteria</taxon>
        <taxon>Bacillati</taxon>
        <taxon>Bacillota</taxon>
        <taxon>Clostridia</taxon>
        <taxon>Eubacteriales</taxon>
        <taxon>Clostridiaceae</taxon>
        <taxon>Clostridium</taxon>
    </lineage>
</organism>
<dbReference type="GO" id="GO:0005886">
    <property type="term" value="C:plasma membrane"/>
    <property type="evidence" value="ECO:0007669"/>
    <property type="project" value="UniProtKB-SubCell"/>
</dbReference>
<dbReference type="AlphaFoldDB" id="A0A151APN7"/>
<feature type="transmembrane region" description="Helical" evidence="7">
    <location>
        <begin position="413"/>
        <end position="431"/>
    </location>
</feature>
<dbReference type="InterPro" id="IPR051605">
    <property type="entry name" value="CstA"/>
</dbReference>
<dbReference type="STRING" id="1121305.CLCOL_07840"/>
<feature type="transmembrane region" description="Helical" evidence="7">
    <location>
        <begin position="360"/>
        <end position="379"/>
    </location>
</feature>
<feature type="transmembrane region" description="Helical" evidence="7">
    <location>
        <begin position="385"/>
        <end position="406"/>
    </location>
</feature>
<evidence type="ECO:0000256" key="7">
    <source>
        <dbReference type="SAM" id="Phobius"/>
    </source>
</evidence>
<feature type="domain" description="CstA N-terminal" evidence="8">
    <location>
        <begin position="158"/>
        <end position="281"/>
    </location>
</feature>
<dbReference type="Proteomes" id="UP000075374">
    <property type="component" value="Unassembled WGS sequence"/>
</dbReference>
<dbReference type="PANTHER" id="PTHR30252">
    <property type="entry name" value="INNER MEMBRANE PEPTIDE TRANSPORTER"/>
    <property type="match status" value="1"/>
</dbReference>
<comment type="similarity">
    <text evidence="2">Belongs to the peptide transporter carbon starvation (CstA) (TC 2.A.114) family.</text>
</comment>
<sequence>MYTFIIGLLLLLSGFLFYSKYVEKQFSADFPKETPAYSMQDGVDYIPMPTWKVFLIQLLNIAGLGPIFGALQGALFGPVAFLWVIAGCVLGGAVHDYLSGMISLRHDGASLSEIHGMYLGKKVQSIMRVITVFFCIIVGVVFVTGPADLLAQLTPEHLDRNFWIAVIFIYYFLATILPIDVIIGKIYPIFGTCLLIMAAGVGGGIIFKSYHIPELSFSNLHPSNTPMWPMMFVTIACGAISGFHATQSPLMARCLKSEKYGRHAFYGAMIVEGVIALIWIAAGLAFYNGVPELGKVVLGKSGASGAVFEITKTLLGPVGSVLTILGVVACPITTGDTAFRSARLALGDIIHFPQDKIKNRLILAVPMFVISVFLTFVQFPILWRYMGWLTQAFAMVTLWACSVYLVKSNKNHWISTIPAIFMTAVCISYIMQAPEGFRINGLVSNVVGLLAAAITFGVFLYRTKRRDTQAVPAYDK</sequence>
<feature type="transmembrane region" description="Helical" evidence="7">
    <location>
        <begin position="125"/>
        <end position="142"/>
    </location>
</feature>
<feature type="transmembrane region" description="Helical" evidence="7">
    <location>
        <begin position="80"/>
        <end position="104"/>
    </location>
</feature>
<feature type="transmembrane region" description="Helical" evidence="7">
    <location>
        <begin position="437"/>
        <end position="461"/>
    </location>
</feature>
<reference evidence="9 10" key="1">
    <citation type="submission" date="2016-02" db="EMBL/GenBank/DDBJ databases">
        <title>Genome sequence of Clostridium colicanis DSM 13634.</title>
        <authorList>
            <person name="Poehlein A."/>
            <person name="Daniel R."/>
        </authorList>
    </citation>
    <scope>NUCLEOTIDE SEQUENCE [LARGE SCALE GENOMIC DNA]</scope>
    <source>
        <strain evidence="9 10">DSM 13634</strain>
    </source>
</reference>
<feature type="transmembrane region" description="Helical" evidence="7">
    <location>
        <begin position="186"/>
        <end position="207"/>
    </location>
</feature>
<dbReference type="RefSeq" id="WP_061857700.1">
    <property type="nucleotide sequence ID" value="NZ_LTBB01000003.1"/>
</dbReference>
<keyword evidence="3" id="KW-1003">Cell membrane</keyword>
<feature type="transmembrane region" description="Helical" evidence="7">
    <location>
        <begin position="265"/>
        <end position="287"/>
    </location>
</feature>
<feature type="transmembrane region" description="Helical" evidence="7">
    <location>
        <begin position="227"/>
        <end position="245"/>
    </location>
</feature>
<evidence type="ECO:0000256" key="3">
    <source>
        <dbReference type="ARBA" id="ARBA00022475"/>
    </source>
</evidence>
<evidence type="ECO:0000313" key="10">
    <source>
        <dbReference type="Proteomes" id="UP000075374"/>
    </source>
</evidence>
<dbReference type="InterPro" id="IPR003706">
    <property type="entry name" value="CstA_N"/>
</dbReference>
<feature type="transmembrane region" description="Helical" evidence="7">
    <location>
        <begin position="162"/>
        <end position="179"/>
    </location>
</feature>
<evidence type="ECO:0000256" key="2">
    <source>
        <dbReference type="ARBA" id="ARBA00007755"/>
    </source>
</evidence>
<dbReference type="EMBL" id="LTBB01000003">
    <property type="protein sequence ID" value="KYH29553.1"/>
    <property type="molecule type" value="Genomic_DNA"/>
</dbReference>
<feature type="domain" description="CstA N-terminal" evidence="8">
    <location>
        <begin position="4"/>
        <end position="144"/>
    </location>
</feature>
<evidence type="ECO:0000313" key="9">
    <source>
        <dbReference type="EMBL" id="KYH29553.1"/>
    </source>
</evidence>
<comment type="caution">
    <text evidence="9">The sequence shown here is derived from an EMBL/GenBank/DDBJ whole genome shotgun (WGS) entry which is preliminary data.</text>
</comment>
<dbReference type="PANTHER" id="PTHR30252:SF4">
    <property type="entry name" value="CARBON STARVATION"/>
    <property type="match status" value="1"/>
</dbReference>
<name>A0A151APN7_9CLOT</name>
<keyword evidence="10" id="KW-1185">Reference proteome</keyword>
<evidence type="ECO:0000259" key="8">
    <source>
        <dbReference type="Pfam" id="PF02554"/>
    </source>
</evidence>
<keyword evidence="4 7" id="KW-0812">Transmembrane</keyword>
<accession>A0A151APN7</accession>
<gene>
    <name evidence="9" type="primary">yjiY</name>
    <name evidence="9" type="ORF">CLCOL_07840</name>
</gene>
<comment type="subcellular location">
    <subcellularLocation>
        <location evidence="1">Cell membrane</location>
        <topology evidence="1">Multi-pass membrane protein</topology>
    </subcellularLocation>
</comment>